<dbReference type="EMBL" id="QXFT01004980">
    <property type="protein sequence ID" value="KAE9274831.1"/>
    <property type="molecule type" value="Genomic_DNA"/>
</dbReference>
<dbReference type="AlphaFoldDB" id="A0A6A3HBJ4"/>
<comment type="caution">
    <text evidence="1">The sequence shown here is derived from an EMBL/GenBank/DDBJ whole genome shotgun (WGS) entry which is preliminary data.</text>
</comment>
<organism evidence="1 4">
    <name type="scientific">Phytophthora rubi</name>
    <dbReference type="NCBI Taxonomy" id="129364"/>
    <lineage>
        <taxon>Eukaryota</taxon>
        <taxon>Sar</taxon>
        <taxon>Stramenopiles</taxon>
        <taxon>Oomycota</taxon>
        <taxon>Peronosporomycetes</taxon>
        <taxon>Peronosporales</taxon>
        <taxon>Peronosporaceae</taxon>
        <taxon>Phytophthora</taxon>
    </lineage>
</organism>
<evidence type="ECO:0000313" key="2">
    <source>
        <dbReference type="EMBL" id="KAE9274831.1"/>
    </source>
</evidence>
<reference evidence="1 4" key="1">
    <citation type="submission" date="2018-09" db="EMBL/GenBank/DDBJ databases">
        <title>Genomic investigation of the strawberry pathogen Phytophthora fragariae indicates pathogenicity is determined by transcriptional variation in three key races.</title>
        <authorList>
            <person name="Adams T.M."/>
            <person name="Armitage A.D."/>
            <person name="Sobczyk M.K."/>
            <person name="Bates H.J."/>
            <person name="Dunwell J.M."/>
            <person name="Nellist C.F."/>
            <person name="Harrison R.J."/>
        </authorList>
    </citation>
    <scope>NUCLEOTIDE SEQUENCE [LARGE SCALE GENOMIC DNA]</scope>
    <source>
        <strain evidence="1 4">SCRP324</strain>
        <strain evidence="2 3">SCRP333</strain>
    </source>
</reference>
<sequence>MLLMGSSQDDTGKETCDASVTIAMLLMSSGQDETVEETCHASVTG</sequence>
<evidence type="ECO:0000313" key="4">
    <source>
        <dbReference type="Proteomes" id="UP000435112"/>
    </source>
</evidence>
<dbReference type="Proteomes" id="UP000435112">
    <property type="component" value="Unassembled WGS sequence"/>
</dbReference>
<keyword evidence="3" id="KW-1185">Reference proteome</keyword>
<accession>A0A6A3HBJ4</accession>
<dbReference type="OrthoDB" id="10277488at2759"/>
<proteinExistence type="predicted"/>
<dbReference type="Proteomes" id="UP000434957">
    <property type="component" value="Unassembled WGS sequence"/>
</dbReference>
<gene>
    <name evidence="1" type="ORF">PR002_g28364</name>
    <name evidence="2" type="ORF">PR003_g29499</name>
</gene>
<name>A0A6A3HBJ4_9STRA</name>
<protein>
    <submittedName>
        <fullName evidence="1">Uncharacterized protein</fullName>
    </submittedName>
</protein>
<evidence type="ECO:0000313" key="3">
    <source>
        <dbReference type="Proteomes" id="UP000434957"/>
    </source>
</evidence>
<dbReference type="EMBL" id="QXFU01004923">
    <property type="protein sequence ID" value="KAE8966442.1"/>
    <property type="molecule type" value="Genomic_DNA"/>
</dbReference>
<evidence type="ECO:0000313" key="1">
    <source>
        <dbReference type="EMBL" id="KAE8966442.1"/>
    </source>
</evidence>